<accession>A0A101N8E0</accession>
<evidence type="ECO:0000313" key="1">
    <source>
        <dbReference type="EMBL" id="KUM88438.1"/>
    </source>
</evidence>
<gene>
    <name evidence="1" type="ORF">AQI94_12430</name>
</gene>
<dbReference type="AlphaFoldDB" id="A0A101N8E0"/>
<reference evidence="1 2" key="1">
    <citation type="submission" date="2015-10" db="EMBL/GenBank/DDBJ databases">
        <title>Draft genome sequence of Streptomyces pseudovenezuelae DSM 40212, type strain for the species Streptomyces pseudovenezuelae.</title>
        <authorList>
            <person name="Ruckert C."/>
            <person name="Winkler A."/>
            <person name="Kalinowski J."/>
            <person name="Kampfer P."/>
            <person name="Glaeser S."/>
        </authorList>
    </citation>
    <scope>NUCLEOTIDE SEQUENCE [LARGE SCALE GENOMIC DNA]</scope>
    <source>
        <strain evidence="1 2">DSM 40212</strain>
    </source>
</reference>
<organism evidence="1 2">
    <name type="scientific">Streptomyces pseudovenezuelae</name>
    <dbReference type="NCBI Taxonomy" id="67350"/>
    <lineage>
        <taxon>Bacteria</taxon>
        <taxon>Bacillati</taxon>
        <taxon>Actinomycetota</taxon>
        <taxon>Actinomycetes</taxon>
        <taxon>Kitasatosporales</taxon>
        <taxon>Streptomycetaceae</taxon>
        <taxon>Streptomyces</taxon>
        <taxon>Streptomyces aurantiacus group</taxon>
    </lineage>
</organism>
<dbReference type="EMBL" id="LMWM01000010">
    <property type="protein sequence ID" value="KUM88438.1"/>
    <property type="molecule type" value="Genomic_DNA"/>
</dbReference>
<evidence type="ECO:0000313" key="2">
    <source>
        <dbReference type="Proteomes" id="UP000053039"/>
    </source>
</evidence>
<proteinExistence type="predicted"/>
<protein>
    <submittedName>
        <fullName evidence="1">Uncharacterized protein</fullName>
    </submittedName>
</protein>
<comment type="caution">
    <text evidence="1">The sequence shown here is derived from an EMBL/GenBank/DDBJ whole genome shotgun (WGS) entry which is preliminary data.</text>
</comment>
<dbReference type="Proteomes" id="UP000053039">
    <property type="component" value="Unassembled WGS sequence"/>
</dbReference>
<name>A0A101N8E0_9ACTN</name>
<sequence length="69" mass="7596">MVIGGQVPDGEARSAPVVALLAHERMTAEQVRYLPEVLEATVAALVAHARPEPGRRLRSLKLLFKPWLI</sequence>